<dbReference type="FunFam" id="3.60.40.10:FF:000118">
    <property type="entry name" value="Phosphatase 2C-like domain-containing protein"/>
    <property type="match status" value="1"/>
</dbReference>
<dbReference type="InterPro" id="IPR039123">
    <property type="entry name" value="PPTC7"/>
</dbReference>
<dbReference type="EMBL" id="CVMT01000002">
    <property type="protein sequence ID" value="CRG86659.1"/>
    <property type="molecule type" value="Genomic_DNA"/>
</dbReference>
<dbReference type="PANTHER" id="PTHR12320:SF24">
    <property type="entry name" value="PROTEIN PHOSPHATASE"/>
    <property type="match status" value="1"/>
</dbReference>
<comment type="cofactor">
    <cofactor evidence="1">
        <name>Mn(2+)</name>
        <dbReference type="ChEBI" id="CHEBI:29035"/>
    </cofactor>
</comment>
<evidence type="ECO:0000256" key="1">
    <source>
        <dbReference type="RuleBase" id="RU366020"/>
    </source>
</evidence>
<feature type="region of interest" description="Disordered" evidence="2">
    <location>
        <begin position="79"/>
        <end position="117"/>
    </location>
</feature>
<keyword evidence="1" id="KW-0904">Protein phosphatase</keyword>
<dbReference type="InterPro" id="IPR001932">
    <property type="entry name" value="PPM-type_phosphatase-like_dom"/>
</dbReference>
<dbReference type="GO" id="GO:0046872">
    <property type="term" value="F:metal ion binding"/>
    <property type="evidence" value="ECO:0007669"/>
    <property type="project" value="UniProtKB-UniRule"/>
</dbReference>
<comment type="catalytic activity">
    <reaction evidence="1">
        <text>O-phospho-L-threonyl-[protein] + H2O = L-threonyl-[protein] + phosphate</text>
        <dbReference type="Rhea" id="RHEA:47004"/>
        <dbReference type="Rhea" id="RHEA-COMP:11060"/>
        <dbReference type="Rhea" id="RHEA-COMP:11605"/>
        <dbReference type="ChEBI" id="CHEBI:15377"/>
        <dbReference type="ChEBI" id="CHEBI:30013"/>
        <dbReference type="ChEBI" id="CHEBI:43474"/>
        <dbReference type="ChEBI" id="CHEBI:61977"/>
        <dbReference type="EC" id="3.1.3.16"/>
    </reaction>
</comment>
<dbReference type="AlphaFoldDB" id="A0A0U1LTC7"/>
<dbReference type="EC" id="3.1.3.16" evidence="1"/>
<feature type="domain" description="PPM-type phosphatase" evidence="3">
    <location>
        <begin position="104"/>
        <end position="385"/>
    </location>
</feature>
<dbReference type="STRING" id="28573.A0A0U1LTC7"/>
<dbReference type="InterPro" id="IPR036457">
    <property type="entry name" value="PPM-type-like_dom_sf"/>
</dbReference>
<name>A0A0U1LTC7_TALIS</name>
<accession>A0A0U1LTC7</accession>
<dbReference type="GO" id="GO:0004722">
    <property type="term" value="F:protein serine/threonine phosphatase activity"/>
    <property type="evidence" value="ECO:0007669"/>
    <property type="project" value="UniProtKB-EC"/>
</dbReference>
<organism evidence="4 5">
    <name type="scientific">Talaromyces islandicus</name>
    <name type="common">Penicillium islandicum</name>
    <dbReference type="NCBI Taxonomy" id="28573"/>
    <lineage>
        <taxon>Eukaryota</taxon>
        <taxon>Fungi</taxon>
        <taxon>Dikarya</taxon>
        <taxon>Ascomycota</taxon>
        <taxon>Pezizomycotina</taxon>
        <taxon>Eurotiomycetes</taxon>
        <taxon>Eurotiomycetidae</taxon>
        <taxon>Eurotiales</taxon>
        <taxon>Trichocomaceae</taxon>
        <taxon>Talaromyces</taxon>
        <taxon>Talaromyces sect. Islandici</taxon>
    </lineage>
</organism>
<dbReference type="Gene3D" id="3.60.40.10">
    <property type="entry name" value="PPM-type phosphatase domain"/>
    <property type="match status" value="1"/>
</dbReference>
<evidence type="ECO:0000313" key="5">
    <source>
        <dbReference type="Proteomes" id="UP000054383"/>
    </source>
</evidence>
<sequence length="388" mass="42563">MVTSKSAHPSALRALATSPLTRRQQLQSLNNGLSILSSQPCRYQYHTATFGTKTPSPDNVESSLSKTVFRFETGYALRPKRPSRPFPPPFVSIPSSSFSDPLTTHSKSQDRRPKVGGELIRGLTNGDDAILAADNFLGVNDGVGAWATKPQGHAALILHFWALECERRISCNSTPDTVEFLQRAYEETLNSTNYWLGTTTSATALLYSTSNTNNDNEENAKPLLYVTNIGDCQIIVIRPSDGKILFKSREQWHWFDCPYQLGTNSVDQPLSNAVLNTLELAEDDIVLAVSDGVIDNLWDHEVLANVLESIDKWDSGDIGGWEVERAAGSSSAGSMVFVARRLLHAALAVAQDPFAESPYMEKAIDEGLTIEGGKMDDISVVIGQCKRR</sequence>
<dbReference type="SUPFAM" id="SSF81606">
    <property type="entry name" value="PP2C-like"/>
    <property type="match status" value="1"/>
</dbReference>
<feature type="compositionally biased region" description="Low complexity" evidence="2">
    <location>
        <begin position="92"/>
        <end position="101"/>
    </location>
</feature>
<dbReference type="Proteomes" id="UP000054383">
    <property type="component" value="Unassembled WGS sequence"/>
</dbReference>
<keyword evidence="5" id="KW-1185">Reference proteome</keyword>
<proteinExistence type="inferred from homology"/>
<dbReference type="PANTHER" id="PTHR12320">
    <property type="entry name" value="PROTEIN PHOSPHATASE 2C"/>
    <property type="match status" value="1"/>
</dbReference>
<comment type="similarity">
    <text evidence="1">Belongs to the PP2C family.</text>
</comment>
<gene>
    <name evidence="4" type="ORF">PISL3812_03669</name>
</gene>
<keyword evidence="1" id="KW-0378">Hydrolase</keyword>
<dbReference type="OMA" id="FKTEGQW"/>
<protein>
    <recommendedName>
        <fullName evidence="1">Protein phosphatase</fullName>
        <ecNumber evidence="1">3.1.3.16</ecNumber>
    </recommendedName>
</protein>
<comment type="cofactor">
    <cofactor evidence="1">
        <name>Mg(2+)</name>
        <dbReference type="ChEBI" id="CHEBI:18420"/>
    </cofactor>
</comment>
<evidence type="ECO:0000313" key="4">
    <source>
        <dbReference type="EMBL" id="CRG86659.1"/>
    </source>
</evidence>
<evidence type="ECO:0000256" key="2">
    <source>
        <dbReference type="SAM" id="MobiDB-lite"/>
    </source>
</evidence>
<reference evidence="4 5" key="1">
    <citation type="submission" date="2015-04" db="EMBL/GenBank/DDBJ databases">
        <authorList>
            <person name="Syromyatnikov M.Y."/>
            <person name="Popov V.N."/>
        </authorList>
    </citation>
    <scope>NUCLEOTIDE SEQUENCE [LARGE SCALE GENOMIC DNA]</scope>
    <source>
        <strain evidence="4">WF-38-12</strain>
    </source>
</reference>
<evidence type="ECO:0000259" key="3">
    <source>
        <dbReference type="PROSITE" id="PS51746"/>
    </source>
</evidence>
<dbReference type="OrthoDB" id="25675at2759"/>
<dbReference type="PROSITE" id="PS51746">
    <property type="entry name" value="PPM_2"/>
    <property type="match status" value="1"/>
</dbReference>
<keyword evidence="1" id="KW-0460">Magnesium</keyword>
<comment type="catalytic activity">
    <reaction evidence="1">
        <text>O-phospho-L-seryl-[protein] + H2O = L-seryl-[protein] + phosphate</text>
        <dbReference type="Rhea" id="RHEA:20629"/>
        <dbReference type="Rhea" id="RHEA-COMP:9863"/>
        <dbReference type="Rhea" id="RHEA-COMP:11604"/>
        <dbReference type="ChEBI" id="CHEBI:15377"/>
        <dbReference type="ChEBI" id="CHEBI:29999"/>
        <dbReference type="ChEBI" id="CHEBI:43474"/>
        <dbReference type="ChEBI" id="CHEBI:83421"/>
        <dbReference type="EC" id="3.1.3.16"/>
    </reaction>
</comment>
<keyword evidence="1" id="KW-0479">Metal-binding</keyword>
<keyword evidence="1" id="KW-0464">Manganese</keyword>